<evidence type="ECO:0000256" key="2">
    <source>
        <dbReference type="ARBA" id="ARBA00022692"/>
    </source>
</evidence>
<comment type="caution">
    <text evidence="7">The sequence shown here is derived from an EMBL/GenBank/DDBJ whole genome shotgun (WGS) entry which is preliminary data.</text>
</comment>
<dbReference type="Pfam" id="PF04479">
    <property type="entry name" value="RTA1"/>
    <property type="match status" value="1"/>
</dbReference>
<sequence length="329" mass="37614">MLWKPICDQKSDKAQFNFCANPDAALAFTVLFGLSFCVHVLQSFTFRKRFCWVVCMAAAWEFVGFATRVYATKDQLKDTTGSVASILVLLAPLWVNAFVYMVFGRLVYYFLPDQKIGGIRAVNMAKWFVWLDITAFLIQLTGGVLTTLDEDVKTIKLGLRLYTIGIGVQEGFVVLFLGLAIRFHWKMVKGHGRIDRGNGWAKLMYTVYGTLAMITVRIIFRLCEFADGNVNNKLATTEVYFYVLDAVPMWLALVAWNIIHPGLVLEGPESEFPKKPSRREKNKVKRANKEAKKAMKLEERERRHHRKHTHRRIHSDADGILLSDRGVMV</sequence>
<feature type="transmembrane region" description="Helical" evidence="6">
    <location>
        <begin position="160"/>
        <end position="181"/>
    </location>
</feature>
<protein>
    <submittedName>
        <fullName evidence="7">RTA1 domain protein</fullName>
    </submittedName>
</protein>
<comment type="subcellular location">
    <subcellularLocation>
        <location evidence="1">Membrane</location>
        <topology evidence="1">Multi-pass membrane protein</topology>
    </subcellularLocation>
</comment>
<evidence type="ECO:0000313" key="8">
    <source>
        <dbReference type="Proteomes" id="UP000824998"/>
    </source>
</evidence>
<keyword evidence="4 6" id="KW-0472">Membrane</keyword>
<dbReference type="InterPro" id="IPR007568">
    <property type="entry name" value="RTA1"/>
</dbReference>
<dbReference type="OrthoDB" id="5384040at2759"/>
<evidence type="ECO:0000256" key="5">
    <source>
        <dbReference type="SAM" id="MobiDB-lite"/>
    </source>
</evidence>
<feature type="transmembrane region" description="Helical" evidence="6">
    <location>
        <begin position="83"/>
        <end position="108"/>
    </location>
</feature>
<keyword evidence="2 6" id="KW-0812">Transmembrane</keyword>
<name>A0A9P8C6D9_9HELO</name>
<feature type="region of interest" description="Disordered" evidence="5">
    <location>
        <begin position="269"/>
        <end position="315"/>
    </location>
</feature>
<evidence type="ECO:0000256" key="4">
    <source>
        <dbReference type="ARBA" id="ARBA00023136"/>
    </source>
</evidence>
<organism evidence="7 8">
    <name type="scientific">Amylocarpus encephaloides</name>
    <dbReference type="NCBI Taxonomy" id="45428"/>
    <lineage>
        <taxon>Eukaryota</taxon>
        <taxon>Fungi</taxon>
        <taxon>Dikarya</taxon>
        <taxon>Ascomycota</taxon>
        <taxon>Pezizomycotina</taxon>
        <taxon>Leotiomycetes</taxon>
        <taxon>Helotiales</taxon>
        <taxon>Helotiales incertae sedis</taxon>
        <taxon>Amylocarpus</taxon>
    </lineage>
</organism>
<feature type="transmembrane region" description="Helical" evidence="6">
    <location>
        <begin position="50"/>
        <end position="71"/>
    </location>
</feature>
<gene>
    <name evidence="7" type="ORF">BJ875DRAFT_281210</name>
</gene>
<keyword evidence="8" id="KW-1185">Reference proteome</keyword>
<dbReference type="PANTHER" id="PTHR31465">
    <property type="entry name" value="PROTEIN RTA1-RELATED"/>
    <property type="match status" value="1"/>
</dbReference>
<evidence type="ECO:0000256" key="6">
    <source>
        <dbReference type="SAM" id="Phobius"/>
    </source>
</evidence>
<dbReference type="EMBL" id="MU251440">
    <property type="protein sequence ID" value="KAG9235152.1"/>
    <property type="molecule type" value="Genomic_DNA"/>
</dbReference>
<dbReference type="PANTHER" id="PTHR31465:SF15">
    <property type="entry name" value="LIPID TRANSPORTER ATNI-RELATED"/>
    <property type="match status" value="1"/>
</dbReference>
<feature type="compositionally biased region" description="Basic residues" evidence="5">
    <location>
        <begin position="302"/>
        <end position="313"/>
    </location>
</feature>
<evidence type="ECO:0000256" key="3">
    <source>
        <dbReference type="ARBA" id="ARBA00022989"/>
    </source>
</evidence>
<feature type="transmembrane region" description="Helical" evidence="6">
    <location>
        <begin position="202"/>
        <end position="220"/>
    </location>
</feature>
<dbReference type="GO" id="GO:0016020">
    <property type="term" value="C:membrane"/>
    <property type="evidence" value="ECO:0007669"/>
    <property type="project" value="UniProtKB-SubCell"/>
</dbReference>
<evidence type="ECO:0000256" key="1">
    <source>
        <dbReference type="ARBA" id="ARBA00004141"/>
    </source>
</evidence>
<dbReference type="Proteomes" id="UP000824998">
    <property type="component" value="Unassembled WGS sequence"/>
</dbReference>
<evidence type="ECO:0000313" key="7">
    <source>
        <dbReference type="EMBL" id="KAG9235152.1"/>
    </source>
</evidence>
<keyword evidence="3 6" id="KW-1133">Transmembrane helix</keyword>
<accession>A0A9P8C6D9</accession>
<dbReference type="AlphaFoldDB" id="A0A9P8C6D9"/>
<feature type="transmembrane region" description="Helical" evidence="6">
    <location>
        <begin position="128"/>
        <end position="148"/>
    </location>
</feature>
<feature type="transmembrane region" description="Helical" evidence="6">
    <location>
        <begin position="24"/>
        <end position="41"/>
    </location>
</feature>
<feature type="compositionally biased region" description="Basic residues" evidence="5">
    <location>
        <begin position="275"/>
        <end position="286"/>
    </location>
</feature>
<reference evidence="7" key="1">
    <citation type="journal article" date="2021" name="IMA Fungus">
        <title>Genomic characterization of three marine fungi, including Emericellopsis atlantica sp. nov. with signatures of a generalist lifestyle and marine biomass degradation.</title>
        <authorList>
            <person name="Hagestad O.C."/>
            <person name="Hou L."/>
            <person name="Andersen J.H."/>
            <person name="Hansen E.H."/>
            <person name="Altermark B."/>
            <person name="Li C."/>
            <person name="Kuhnert E."/>
            <person name="Cox R.J."/>
            <person name="Crous P.W."/>
            <person name="Spatafora J.W."/>
            <person name="Lail K."/>
            <person name="Amirebrahimi M."/>
            <person name="Lipzen A."/>
            <person name="Pangilinan J."/>
            <person name="Andreopoulos W."/>
            <person name="Hayes R.D."/>
            <person name="Ng V."/>
            <person name="Grigoriev I.V."/>
            <person name="Jackson S.A."/>
            <person name="Sutton T.D.S."/>
            <person name="Dobson A.D.W."/>
            <person name="Rama T."/>
        </authorList>
    </citation>
    <scope>NUCLEOTIDE SEQUENCE</scope>
    <source>
        <strain evidence="7">TRa018bII</strain>
    </source>
</reference>
<feature type="compositionally biased region" description="Basic and acidic residues" evidence="5">
    <location>
        <begin position="287"/>
        <end position="301"/>
    </location>
</feature>
<feature type="transmembrane region" description="Helical" evidence="6">
    <location>
        <begin position="240"/>
        <end position="259"/>
    </location>
</feature>
<proteinExistence type="predicted"/>